<organism evidence="1 2">
    <name type="scientific">Candidatus Thiodictyon syntrophicum</name>
    <dbReference type="NCBI Taxonomy" id="1166950"/>
    <lineage>
        <taxon>Bacteria</taxon>
        <taxon>Pseudomonadati</taxon>
        <taxon>Pseudomonadota</taxon>
        <taxon>Gammaproteobacteria</taxon>
        <taxon>Chromatiales</taxon>
        <taxon>Chromatiaceae</taxon>
        <taxon>Thiodictyon</taxon>
    </lineage>
</organism>
<dbReference type="AlphaFoldDB" id="A0A2K8UCG5"/>
<keyword evidence="2" id="KW-1185">Reference proteome</keyword>
<name>A0A2K8UCG5_9GAMM</name>
<dbReference type="OrthoDB" id="6088711at2"/>
<evidence type="ECO:0000313" key="1">
    <source>
        <dbReference type="EMBL" id="AUB83256.1"/>
    </source>
</evidence>
<dbReference type="KEGG" id="tsy:THSYN_21455"/>
<proteinExistence type="predicted"/>
<evidence type="ECO:0000313" key="2">
    <source>
        <dbReference type="Proteomes" id="UP000232638"/>
    </source>
</evidence>
<dbReference type="Proteomes" id="UP000232638">
    <property type="component" value="Chromosome"/>
</dbReference>
<protein>
    <submittedName>
        <fullName evidence="1">Uncharacterized protein</fullName>
    </submittedName>
</protein>
<sequence>MPRPKTDAIYGTAAAAQARYDQIAPLARQIRAALRAEIDRLGFDLGSVPIGDPSAADYRLDRDPASGQHRLVGEWRDFQGQPQGKLVFHPDGSFYVEHDVIRTHPQDARWFVEAVHAWGRGNDIRAEPRLLAGPD</sequence>
<accession>A0A2K8UCG5</accession>
<dbReference type="EMBL" id="CP020370">
    <property type="protein sequence ID" value="AUB83256.1"/>
    <property type="molecule type" value="Genomic_DNA"/>
</dbReference>
<reference evidence="1 2" key="1">
    <citation type="submission" date="2017-03" db="EMBL/GenBank/DDBJ databases">
        <title>Complete genome sequence of Candidatus 'Thiodictyon syntrophicum' sp. nov. strain Cad16T, a photolithoautotroph purple sulfur bacterium isolated from an alpine meromictic lake.</title>
        <authorList>
            <person name="Luedin S.M."/>
            <person name="Pothier J.F."/>
            <person name="Danza F."/>
            <person name="Storelli N."/>
            <person name="Wittwer M."/>
            <person name="Tonolla M."/>
        </authorList>
    </citation>
    <scope>NUCLEOTIDE SEQUENCE [LARGE SCALE GENOMIC DNA]</scope>
    <source>
        <strain evidence="1 2">Cad16T</strain>
    </source>
</reference>
<dbReference type="RefSeq" id="WP_100920946.1">
    <property type="nucleotide sequence ID" value="NZ_CP020370.1"/>
</dbReference>
<gene>
    <name evidence="1" type="ORF">THSYN_21455</name>
</gene>